<dbReference type="Proteomes" id="UP001465976">
    <property type="component" value="Unassembled WGS sequence"/>
</dbReference>
<dbReference type="EMBL" id="JBAHYK010004668">
    <property type="protein sequence ID" value="KAL0562722.1"/>
    <property type="molecule type" value="Genomic_DNA"/>
</dbReference>
<evidence type="ECO:0000313" key="2">
    <source>
        <dbReference type="EMBL" id="KAL0562722.1"/>
    </source>
</evidence>
<feature type="region of interest" description="Disordered" evidence="1">
    <location>
        <begin position="139"/>
        <end position="201"/>
    </location>
</feature>
<reference evidence="2 3" key="1">
    <citation type="submission" date="2024-02" db="EMBL/GenBank/DDBJ databases">
        <title>A draft genome for the cacao thread blight pathogen Marasmius crinis-equi.</title>
        <authorList>
            <person name="Cohen S.P."/>
            <person name="Baruah I.K."/>
            <person name="Amoako-Attah I."/>
            <person name="Bukari Y."/>
            <person name="Meinhardt L.W."/>
            <person name="Bailey B.A."/>
        </authorList>
    </citation>
    <scope>NUCLEOTIDE SEQUENCE [LARGE SCALE GENOMIC DNA]</scope>
    <source>
        <strain evidence="2 3">GH-76</strain>
    </source>
</reference>
<feature type="compositionally biased region" description="Polar residues" evidence="1">
    <location>
        <begin position="140"/>
        <end position="162"/>
    </location>
</feature>
<sequence>KYGMTTSKTKEELQRQLKEFSLDTEQWKLIKPGRRQSHKGPQESANPGGKKALTGSYKRRQELITSTQGGNSGRTTTAVKPKGRLLAWAKEFLAKYPTQPYPTSSKPHDAVPQPTGHTKIMMEKIDSLQLAVDVLREGQHTSGMSGTTTSDCLEVLGSTSMHTEPASTLSAPPALPLSVDNVTLPPFPRRAATPSLPPDPF</sequence>
<evidence type="ECO:0000256" key="1">
    <source>
        <dbReference type="SAM" id="MobiDB-lite"/>
    </source>
</evidence>
<keyword evidence="3" id="KW-1185">Reference proteome</keyword>
<feature type="compositionally biased region" description="Low complexity" evidence="1">
    <location>
        <begin position="165"/>
        <end position="178"/>
    </location>
</feature>
<organism evidence="2 3">
    <name type="scientific">Marasmius crinis-equi</name>
    <dbReference type="NCBI Taxonomy" id="585013"/>
    <lineage>
        <taxon>Eukaryota</taxon>
        <taxon>Fungi</taxon>
        <taxon>Dikarya</taxon>
        <taxon>Basidiomycota</taxon>
        <taxon>Agaricomycotina</taxon>
        <taxon>Agaricomycetes</taxon>
        <taxon>Agaricomycetidae</taxon>
        <taxon>Agaricales</taxon>
        <taxon>Marasmiineae</taxon>
        <taxon>Marasmiaceae</taxon>
        <taxon>Marasmius</taxon>
    </lineage>
</organism>
<accession>A0ABR3EIL5</accession>
<protein>
    <submittedName>
        <fullName evidence="2">Uncharacterized protein</fullName>
    </submittedName>
</protein>
<feature type="non-terminal residue" evidence="2">
    <location>
        <position position="1"/>
    </location>
</feature>
<gene>
    <name evidence="2" type="ORF">V5O48_019359</name>
</gene>
<comment type="caution">
    <text evidence="2">The sequence shown here is derived from an EMBL/GenBank/DDBJ whole genome shotgun (WGS) entry which is preliminary data.</text>
</comment>
<feature type="region of interest" description="Disordered" evidence="1">
    <location>
        <begin position="21"/>
        <end position="57"/>
    </location>
</feature>
<name>A0ABR3EIL5_9AGAR</name>
<evidence type="ECO:0000313" key="3">
    <source>
        <dbReference type="Proteomes" id="UP001465976"/>
    </source>
</evidence>
<proteinExistence type="predicted"/>
<feature type="non-terminal residue" evidence="2">
    <location>
        <position position="201"/>
    </location>
</feature>